<dbReference type="SMART" id="SM00485">
    <property type="entry name" value="XPGN"/>
    <property type="match status" value="1"/>
</dbReference>
<evidence type="ECO:0000256" key="3">
    <source>
        <dbReference type="ARBA" id="ARBA00023242"/>
    </source>
</evidence>
<reference evidence="6 7" key="2">
    <citation type="submission" date="2018-11" db="EMBL/GenBank/DDBJ databases">
        <authorList>
            <consortium name="Pathogen Informatics"/>
        </authorList>
    </citation>
    <scope>NUCLEOTIDE SEQUENCE [LARGE SCALE GENOMIC DNA]</scope>
    <source>
        <strain evidence="6 7">Egypt</strain>
    </source>
</reference>
<sequence>MIALLLSLKFLENCYWDCIFPFTSDMNIWLHQAVKSRAANAGPRTYLAILFRRLCKLIYFGIRPVFVFDGQVPTMKRNTMVSSVQYILCCSLVTKNKCITKIRLNHQYRHSVRHGCKRKVTLCEVWPKKTRSILYAILGYSPCLCTIFRPLIGHDITEMYIAPPSPSLSNHPSRVILIGMYRSCYQLGRNNSKMYEL</sequence>
<dbReference type="WBParaSite" id="ECPE_0001358901-mRNA-1">
    <property type="protein sequence ID" value="ECPE_0001358901-mRNA-1"/>
    <property type="gene ID" value="ECPE_0001358901"/>
</dbReference>
<dbReference type="PANTHER" id="PTHR16171">
    <property type="entry name" value="DNA REPAIR PROTEIN COMPLEMENTING XP-G CELLS-RELATED"/>
    <property type="match status" value="1"/>
</dbReference>
<comment type="subcellular location">
    <subcellularLocation>
        <location evidence="1">Nucleus</location>
    </subcellularLocation>
</comment>
<evidence type="ECO:0000256" key="2">
    <source>
        <dbReference type="ARBA" id="ARBA00022759"/>
    </source>
</evidence>
<name>A0A183B2W5_9TREM</name>
<reference evidence="8" key="1">
    <citation type="submission" date="2016-06" db="UniProtKB">
        <authorList>
            <consortium name="WormBaseParasite"/>
        </authorList>
    </citation>
    <scope>IDENTIFICATION</scope>
</reference>
<evidence type="ECO:0000313" key="8">
    <source>
        <dbReference type="WBParaSite" id="ECPE_0001358901-mRNA-1"/>
    </source>
</evidence>
<keyword evidence="2" id="KW-0378">Hydrolase</keyword>
<feature type="domain" description="XPG N-terminal" evidence="5">
    <location>
        <begin position="8"/>
        <end position="86"/>
    </location>
</feature>
<keyword evidence="2" id="KW-0255">Endonuclease</keyword>
<dbReference type="PANTHER" id="PTHR16171:SF7">
    <property type="entry name" value="DNA REPAIR PROTEIN RAD2"/>
    <property type="match status" value="1"/>
</dbReference>
<evidence type="ECO:0000313" key="6">
    <source>
        <dbReference type="EMBL" id="VDP90823.1"/>
    </source>
</evidence>
<keyword evidence="3" id="KW-0539">Nucleus</keyword>
<evidence type="ECO:0000313" key="7">
    <source>
        <dbReference type="Proteomes" id="UP000272942"/>
    </source>
</evidence>
<dbReference type="PROSITE" id="PS00841">
    <property type="entry name" value="XPG_1"/>
    <property type="match status" value="1"/>
</dbReference>
<dbReference type="InterPro" id="IPR029060">
    <property type="entry name" value="PIN-like_dom_sf"/>
</dbReference>
<keyword evidence="2" id="KW-0540">Nuclease</keyword>
<dbReference type="SUPFAM" id="SSF88723">
    <property type="entry name" value="PIN domain-like"/>
    <property type="match status" value="1"/>
</dbReference>
<proteinExistence type="predicted"/>
<evidence type="ECO:0000256" key="4">
    <source>
        <dbReference type="SAM" id="SignalP"/>
    </source>
</evidence>
<protein>
    <submittedName>
        <fullName evidence="8">XPGN domain-containing protein</fullName>
    </submittedName>
</protein>
<feature type="signal peptide" evidence="4">
    <location>
        <begin position="1"/>
        <end position="16"/>
    </location>
</feature>
<dbReference type="InterPro" id="IPR019974">
    <property type="entry name" value="XPG_CS"/>
</dbReference>
<dbReference type="Pfam" id="PF00752">
    <property type="entry name" value="XPG_N"/>
    <property type="match status" value="1"/>
</dbReference>
<dbReference type="Proteomes" id="UP000272942">
    <property type="component" value="Unassembled WGS sequence"/>
</dbReference>
<dbReference type="GO" id="GO:0003697">
    <property type="term" value="F:single-stranded DNA binding"/>
    <property type="evidence" value="ECO:0007669"/>
    <property type="project" value="TreeGrafter"/>
</dbReference>
<organism evidence="8">
    <name type="scientific">Echinostoma caproni</name>
    <dbReference type="NCBI Taxonomy" id="27848"/>
    <lineage>
        <taxon>Eukaryota</taxon>
        <taxon>Metazoa</taxon>
        <taxon>Spiralia</taxon>
        <taxon>Lophotrochozoa</taxon>
        <taxon>Platyhelminthes</taxon>
        <taxon>Trematoda</taxon>
        <taxon>Digenea</taxon>
        <taxon>Plagiorchiida</taxon>
        <taxon>Echinostomata</taxon>
        <taxon>Echinostomatoidea</taxon>
        <taxon>Echinostomatidae</taxon>
        <taxon>Echinostoma</taxon>
    </lineage>
</organism>
<evidence type="ECO:0000256" key="1">
    <source>
        <dbReference type="ARBA" id="ARBA00004123"/>
    </source>
</evidence>
<dbReference type="Gene3D" id="3.40.50.1010">
    <property type="entry name" value="5'-nuclease"/>
    <property type="match status" value="1"/>
</dbReference>
<dbReference type="GO" id="GO:0004520">
    <property type="term" value="F:DNA endonuclease activity"/>
    <property type="evidence" value="ECO:0007669"/>
    <property type="project" value="TreeGrafter"/>
</dbReference>
<dbReference type="AlphaFoldDB" id="A0A183B2W5"/>
<keyword evidence="7" id="KW-1185">Reference proteome</keyword>
<dbReference type="InterPro" id="IPR006085">
    <property type="entry name" value="XPG_DNA_repair_N"/>
</dbReference>
<feature type="chain" id="PRO_5043138278" evidence="4">
    <location>
        <begin position="17"/>
        <end position="197"/>
    </location>
</feature>
<accession>A0A183B2W5</accession>
<gene>
    <name evidence="6" type="ORF">ECPE_LOCUS13551</name>
</gene>
<keyword evidence="4" id="KW-0732">Signal</keyword>
<dbReference type="EMBL" id="UZAN01055378">
    <property type="protein sequence ID" value="VDP90823.1"/>
    <property type="molecule type" value="Genomic_DNA"/>
</dbReference>
<evidence type="ECO:0000259" key="5">
    <source>
        <dbReference type="SMART" id="SM00485"/>
    </source>
</evidence>
<dbReference type="GO" id="GO:0005634">
    <property type="term" value="C:nucleus"/>
    <property type="evidence" value="ECO:0007669"/>
    <property type="project" value="UniProtKB-SubCell"/>
</dbReference>
<dbReference type="OrthoDB" id="2959108at2759"/>
<dbReference type="GO" id="GO:0016788">
    <property type="term" value="F:hydrolase activity, acting on ester bonds"/>
    <property type="evidence" value="ECO:0007669"/>
    <property type="project" value="InterPro"/>
</dbReference>